<protein>
    <submittedName>
        <fullName evidence="2">Metallophosphoesterase</fullName>
    </submittedName>
</protein>
<feature type="domain" description="Calcineurin-like phosphoesterase" evidence="1">
    <location>
        <begin position="1"/>
        <end position="127"/>
    </location>
</feature>
<dbReference type="GO" id="GO:0005737">
    <property type="term" value="C:cytoplasm"/>
    <property type="evidence" value="ECO:0007669"/>
    <property type="project" value="TreeGrafter"/>
</dbReference>
<dbReference type="InterPro" id="IPR011152">
    <property type="entry name" value="Pesterase_MJ0912"/>
</dbReference>
<evidence type="ECO:0000259" key="1">
    <source>
        <dbReference type="Pfam" id="PF00149"/>
    </source>
</evidence>
<dbReference type="Gene3D" id="3.60.21.10">
    <property type="match status" value="1"/>
</dbReference>
<comment type="caution">
    <text evidence="2">The sequence shown here is derived from an EMBL/GenBank/DDBJ whole genome shotgun (WGS) entry which is preliminary data.</text>
</comment>
<gene>
    <name evidence="2" type="ORF">DYI23_21130</name>
</gene>
<sequence length="247" mass="26774">MKIAVLADIHGNLPALEAVIADMARESPDMVVNLGDCVSGPLWPDETGHLLIDKAWITVRGNHDRIAVGPPVQPDNKTDHFTQTALSSTVIDWLAALPFSCHLDQGVSIFHATPHEDDLYLTETVTGENALLFSAAEILGRLGDGATSALFLCGHTHIPRLITLPTGQTIFNPGSVGCPAYCDETPNHHVMEAGSPHARYGLLEKTGQLWTYRHKAIDYDCAAASKQARHNGREGWAHALSTGFYPR</sequence>
<reference evidence="2" key="2">
    <citation type="journal article" date="2021" name="Microorganisms">
        <title>Bacterial Dimethylsulfoniopropionate Biosynthesis in the East China Sea.</title>
        <authorList>
            <person name="Liu J."/>
            <person name="Zhang Y."/>
            <person name="Liu J."/>
            <person name="Zhong H."/>
            <person name="Williams B.T."/>
            <person name="Zheng Y."/>
            <person name="Curson A.R.J."/>
            <person name="Sun C."/>
            <person name="Sun H."/>
            <person name="Song D."/>
            <person name="Wagner Mackenzie B."/>
            <person name="Bermejo Martinez A."/>
            <person name="Todd J.D."/>
            <person name="Zhang X.H."/>
        </authorList>
    </citation>
    <scope>NUCLEOTIDE SEQUENCE</scope>
    <source>
        <strain evidence="2">AESS21</strain>
    </source>
</reference>
<dbReference type="PANTHER" id="PTHR42850">
    <property type="entry name" value="METALLOPHOSPHOESTERASE"/>
    <property type="match status" value="1"/>
</dbReference>
<evidence type="ECO:0000313" key="3">
    <source>
        <dbReference type="Proteomes" id="UP000705379"/>
    </source>
</evidence>
<dbReference type="PIRSF" id="PIRSF000883">
    <property type="entry name" value="Pesterase_MJ0912"/>
    <property type="match status" value="1"/>
</dbReference>
<dbReference type="InterPro" id="IPR029052">
    <property type="entry name" value="Metallo-depent_PP-like"/>
</dbReference>
<dbReference type="AlphaFoldDB" id="A0A944CJ64"/>
<organism evidence="2 3">
    <name type="scientific">Roseibium polysiphoniae</name>
    <dbReference type="NCBI Taxonomy" id="2571221"/>
    <lineage>
        <taxon>Bacteria</taxon>
        <taxon>Pseudomonadati</taxon>
        <taxon>Pseudomonadota</taxon>
        <taxon>Alphaproteobacteria</taxon>
        <taxon>Hyphomicrobiales</taxon>
        <taxon>Stappiaceae</taxon>
        <taxon>Roseibium</taxon>
    </lineage>
</organism>
<dbReference type="GO" id="GO:0016791">
    <property type="term" value="F:phosphatase activity"/>
    <property type="evidence" value="ECO:0007669"/>
    <property type="project" value="TreeGrafter"/>
</dbReference>
<dbReference type="PANTHER" id="PTHR42850:SF2">
    <property type="entry name" value="BLL5683 PROTEIN"/>
    <property type="match status" value="1"/>
</dbReference>
<dbReference type="InterPro" id="IPR004843">
    <property type="entry name" value="Calcineurin-like_PHP"/>
</dbReference>
<dbReference type="RefSeq" id="WP_213218067.1">
    <property type="nucleotide sequence ID" value="NZ_QTKU01000007.1"/>
</dbReference>
<dbReference type="Pfam" id="PF00149">
    <property type="entry name" value="Metallophos"/>
    <property type="match status" value="1"/>
</dbReference>
<accession>A0A944CJ64</accession>
<name>A0A944CJ64_9HYPH</name>
<dbReference type="InterPro" id="IPR050126">
    <property type="entry name" value="Ap4A_hydrolase"/>
</dbReference>
<evidence type="ECO:0000313" key="2">
    <source>
        <dbReference type="EMBL" id="MBS8262743.1"/>
    </source>
</evidence>
<dbReference type="EMBL" id="QTKU01000007">
    <property type="protein sequence ID" value="MBS8262743.1"/>
    <property type="molecule type" value="Genomic_DNA"/>
</dbReference>
<dbReference type="CDD" id="cd00838">
    <property type="entry name" value="MPP_superfamily"/>
    <property type="match status" value="1"/>
</dbReference>
<dbReference type="SUPFAM" id="SSF56300">
    <property type="entry name" value="Metallo-dependent phosphatases"/>
    <property type="match status" value="1"/>
</dbReference>
<proteinExistence type="predicted"/>
<reference evidence="2" key="1">
    <citation type="submission" date="2018-08" db="EMBL/GenBank/DDBJ databases">
        <authorList>
            <person name="Jin W."/>
            <person name="Wang H."/>
            <person name="Yang Y."/>
            <person name="Li M."/>
            <person name="Liu J."/>
        </authorList>
    </citation>
    <scope>NUCLEOTIDE SEQUENCE</scope>
    <source>
        <strain evidence="2">AESS21</strain>
    </source>
</reference>
<dbReference type="Proteomes" id="UP000705379">
    <property type="component" value="Unassembled WGS sequence"/>
</dbReference>